<dbReference type="Proteomes" id="UP000289738">
    <property type="component" value="Chromosome A10"/>
</dbReference>
<gene>
    <name evidence="2" type="ORF">Ahy_A10g048380</name>
</gene>
<sequence length="111" mass="12798">MAKKVLERRRIREEDGLRRRRKKNPLGQWRSKARPSGYRCTVHPEAEGGDGSYQSWWLKLRWAAEGVSARQGQPGQGISSFGMVKDGEERKRHVPIERQLDVLGAFVGNRR</sequence>
<comment type="caution">
    <text evidence="2">The sequence shown here is derived from an EMBL/GenBank/DDBJ whole genome shotgun (WGS) entry which is preliminary data.</text>
</comment>
<feature type="compositionally biased region" description="Polar residues" evidence="1">
    <location>
        <begin position="70"/>
        <end position="79"/>
    </location>
</feature>
<dbReference type="AlphaFoldDB" id="A0A445B4Z3"/>
<protein>
    <submittedName>
        <fullName evidence="2">Uncharacterized protein</fullName>
    </submittedName>
</protein>
<feature type="region of interest" description="Disordered" evidence="1">
    <location>
        <begin position="1"/>
        <end position="52"/>
    </location>
</feature>
<feature type="region of interest" description="Disordered" evidence="1">
    <location>
        <begin position="70"/>
        <end position="90"/>
    </location>
</feature>
<keyword evidence="3" id="KW-1185">Reference proteome</keyword>
<evidence type="ECO:0000256" key="1">
    <source>
        <dbReference type="SAM" id="MobiDB-lite"/>
    </source>
</evidence>
<feature type="compositionally biased region" description="Basic and acidic residues" evidence="1">
    <location>
        <begin position="1"/>
        <end position="17"/>
    </location>
</feature>
<dbReference type="EMBL" id="SDMP01000010">
    <property type="protein sequence ID" value="RYR33755.1"/>
    <property type="molecule type" value="Genomic_DNA"/>
</dbReference>
<accession>A0A445B4Z3</accession>
<proteinExistence type="predicted"/>
<evidence type="ECO:0000313" key="2">
    <source>
        <dbReference type="EMBL" id="RYR33755.1"/>
    </source>
</evidence>
<name>A0A445B4Z3_ARAHY</name>
<evidence type="ECO:0000313" key="3">
    <source>
        <dbReference type="Proteomes" id="UP000289738"/>
    </source>
</evidence>
<reference evidence="2 3" key="1">
    <citation type="submission" date="2019-01" db="EMBL/GenBank/DDBJ databases">
        <title>Sequencing of cultivated peanut Arachis hypogaea provides insights into genome evolution and oil improvement.</title>
        <authorList>
            <person name="Chen X."/>
        </authorList>
    </citation>
    <scope>NUCLEOTIDE SEQUENCE [LARGE SCALE GENOMIC DNA]</scope>
    <source>
        <strain evidence="3">cv. Fuhuasheng</strain>
        <tissue evidence="2">Leaves</tissue>
    </source>
</reference>
<organism evidence="2 3">
    <name type="scientific">Arachis hypogaea</name>
    <name type="common">Peanut</name>
    <dbReference type="NCBI Taxonomy" id="3818"/>
    <lineage>
        <taxon>Eukaryota</taxon>
        <taxon>Viridiplantae</taxon>
        <taxon>Streptophyta</taxon>
        <taxon>Embryophyta</taxon>
        <taxon>Tracheophyta</taxon>
        <taxon>Spermatophyta</taxon>
        <taxon>Magnoliopsida</taxon>
        <taxon>eudicotyledons</taxon>
        <taxon>Gunneridae</taxon>
        <taxon>Pentapetalae</taxon>
        <taxon>rosids</taxon>
        <taxon>fabids</taxon>
        <taxon>Fabales</taxon>
        <taxon>Fabaceae</taxon>
        <taxon>Papilionoideae</taxon>
        <taxon>50 kb inversion clade</taxon>
        <taxon>dalbergioids sensu lato</taxon>
        <taxon>Dalbergieae</taxon>
        <taxon>Pterocarpus clade</taxon>
        <taxon>Arachis</taxon>
    </lineage>
</organism>